<dbReference type="AlphaFoldDB" id="A0A0N1P9I6"/>
<gene>
    <name evidence="2" type="ORF">ABL78_7972</name>
</gene>
<feature type="compositionally biased region" description="Low complexity" evidence="1">
    <location>
        <begin position="73"/>
        <end position="86"/>
    </location>
</feature>
<dbReference type="OMA" id="MCKEDMA"/>
<evidence type="ECO:0008006" key="4">
    <source>
        <dbReference type="Google" id="ProtNLM"/>
    </source>
</evidence>
<protein>
    <recommendedName>
        <fullName evidence="4">CHCH domain-containing protein</fullName>
    </recommendedName>
</protein>
<evidence type="ECO:0000256" key="1">
    <source>
        <dbReference type="SAM" id="MobiDB-lite"/>
    </source>
</evidence>
<keyword evidence="3" id="KW-1185">Reference proteome</keyword>
<reference evidence="2 3" key="1">
    <citation type="journal article" date="2015" name="PLoS Pathog.">
        <title>Leptomonas seymouri: Adaptations to the Dixenous Life Cycle Analyzed by Genome Sequencing, Transcriptome Profiling and Co-infection with Leishmania donovani.</title>
        <authorList>
            <person name="Kraeva N."/>
            <person name="Butenko A."/>
            <person name="Hlavacova J."/>
            <person name="Kostygov A."/>
            <person name="Myskova J."/>
            <person name="Grybchuk D."/>
            <person name="Lestinova T."/>
            <person name="Votypka J."/>
            <person name="Volf P."/>
            <person name="Opperdoes F."/>
            <person name="Flegontov P."/>
            <person name="Lukes J."/>
            <person name="Yurchenko V."/>
        </authorList>
    </citation>
    <scope>NUCLEOTIDE SEQUENCE [LARGE SCALE GENOMIC DNA]</scope>
    <source>
        <strain evidence="2 3">ATCC 30220</strain>
    </source>
</reference>
<accession>A0A0N1P9I6</accession>
<dbReference type="EMBL" id="LJSK01000460">
    <property type="protein sequence ID" value="KPI83008.1"/>
    <property type="molecule type" value="Genomic_DNA"/>
</dbReference>
<evidence type="ECO:0000313" key="2">
    <source>
        <dbReference type="EMBL" id="KPI83008.1"/>
    </source>
</evidence>
<sequence>MAEDRPVSLAQQQQQRPAQTPTGTHGFFTTLLSPLYGSPRNLPSRDSNGNLDSHITSPISSQDLFGGRSGVNTTPSASPTAALPSSRHPAEVGSAPLSQTQASEPPLDHSSIPSSAYLQKPGFLQSRNHFASPAITATEGGRKPMAANTVEAVAGSHKGHAQANPLQSSSGACAPHMLGYRQCLEVNPDYKTNCTWALDNYMMCKEDMAQ</sequence>
<dbReference type="VEuPathDB" id="TriTrypDB:Lsey_0460_0020"/>
<name>A0A0N1P9I6_LEPSE</name>
<evidence type="ECO:0000313" key="3">
    <source>
        <dbReference type="Proteomes" id="UP000038009"/>
    </source>
</evidence>
<feature type="compositionally biased region" description="Low complexity" evidence="1">
    <location>
        <begin position="10"/>
        <end position="22"/>
    </location>
</feature>
<feature type="compositionally biased region" description="Polar residues" evidence="1">
    <location>
        <begin position="44"/>
        <end position="63"/>
    </location>
</feature>
<comment type="caution">
    <text evidence="2">The sequence shown here is derived from an EMBL/GenBank/DDBJ whole genome shotgun (WGS) entry which is preliminary data.</text>
</comment>
<dbReference type="OrthoDB" id="10506692at2759"/>
<feature type="region of interest" description="Disordered" evidence="1">
    <location>
        <begin position="1"/>
        <end position="115"/>
    </location>
</feature>
<dbReference type="Proteomes" id="UP000038009">
    <property type="component" value="Unassembled WGS sequence"/>
</dbReference>
<organism evidence="2 3">
    <name type="scientific">Leptomonas seymouri</name>
    <dbReference type="NCBI Taxonomy" id="5684"/>
    <lineage>
        <taxon>Eukaryota</taxon>
        <taxon>Discoba</taxon>
        <taxon>Euglenozoa</taxon>
        <taxon>Kinetoplastea</taxon>
        <taxon>Metakinetoplastina</taxon>
        <taxon>Trypanosomatida</taxon>
        <taxon>Trypanosomatidae</taxon>
        <taxon>Leishmaniinae</taxon>
        <taxon>Leptomonas</taxon>
    </lineage>
</organism>
<proteinExistence type="predicted"/>